<name>A0A6J5U102_PRUAR</name>
<evidence type="ECO:0000313" key="2">
    <source>
        <dbReference type="EMBL" id="CAB4268258.1"/>
    </source>
</evidence>
<dbReference type="AlphaFoldDB" id="A0A6J5U102"/>
<feature type="region of interest" description="Disordered" evidence="1">
    <location>
        <begin position="1"/>
        <end position="20"/>
    </location>
</feature>
<dbReference type="EMBL" id="CAEKDK010000002">
    <property type="protein sequence ID" value="CAB4268258.1"/>
    <property type="molecule type" value="Genomic_DNA"/>
</dbReference>
<sequence>MVNTNFPRPDQPRPRLDLGGSAKVVAERRAREIPADPEARVKAKMYPEVTKVLETKFSTKEEPSKAQNSHWYHLQGGVRIGGQKASST</sequence>
<proteinExistence type="predicted"/>
<gene>
    <name evidence="2" type="ORF">CURHAP_LOCUS11511</name>
</gene>
<evidence type="ECO:0000313" key="3">
    <source>
        <dbReference type="Proteomes" id="UP000507222"/>
    </source>
</evidence>
<reference evidence="2 3" key="1">
    <citation type="submission" date="2020-05" db="EMBL/GenBank/DDBJ databases">
        <authorList>
            <person name="Campoy J."/>
            <person name="Schneeberger K."/>
            <person name="Spophaly S."/>
        </authorList>
    </citation>
    <scope>NUCLEOTIDE SEQUENCE [LARGE SCALE GENOMIC DNA]</scope>
    <source>
        <strain evidence="2">PruArmRojPasFocal</strain>
    </source>
</reference>
<protein>
    <submittedName>
        <fullName evidence="2">Uncharacterized protein</fullName>
    </submittedName>
</protein>
<accession>A0A6J5U102</accession>
<dbReference type="Proteomes" id="UP000507222">
    <property type="component" value="Unassembled WGS sequence"/>
</dbReference>
<organism evidence="2 3">
    <name type="scientific">Prunus armeniaca</name>
    <name type="common">Apricot</name>
    <name type="synonym">Armeniaca vulgaris</name>
    <dbReference type="NCBI Taxonomy" id="36596"/>
    <lineage>
        <taxon>Eukaryota</taxon>
        <taxon>Viridiplantae</taxon>
        <taxon>Streptophyta</taxon>
        <taxon>Embryophyta</taxon>
        <taxon>Tracheophyta</taxon>
        <taxon>Spermatophyta</taxon>
        <taxon>Magnoliopsida</taxon>
        <taxon>eudicotyledons</taxon>
        <taxon>Gunneridae</taxon>
        <taxon>Pentapetalae</taxon>
        <taxon>rosids</taxon>
        <taxon>fabids</taxon>
        <taxon>Rosales</taxon>
        <taxon>Rosaceae</taxon>
        <taxon>Amygdaloideae</taxon>
        <taxon>Amygdaleae</taxon>
        <taxon>Prunus</taxon>
    </lineage>
</organism>
<evidence type="ECO:0000256" key="1">
    <source>
        <dbReference type="SAM" id="MobiDB-lite"/>
    </source>
</evidence>